<gene>
    <name evidence="1" type="ORF">FB382_001197</name>
</gene>
<accession>A0A7W3IYE4</accession>
<dbReference type="AlphaFoldDB" id="A0A7W3IYE4"/>
<proteinExistence type="predicted"/>
<protein>
    <submittedName>
        <fullName evidence="1">Uncharacterized protein</fullName>
    </submittedName>
</protein>
<dbReference type="EMBL" id="JACGXA010000001">
    <property type="protein sequence ID" value="MBA8802906.1"/>
    <property type="molecule type" value="Genomic_DNA"/>
</dbReference>
<reference evidence="1 2" key="1">
    <citation type="submission" date="2020-07" db="EMBL/GenBank/DDBJ databases">
        <title>Sequencing the genomes of 1000 actinobacteria strains.</title>
        <authorList>
            <person name="Klenk H.-P."/>
        </authorList>
    </citation>
    <scope>NUCLEOTIDE SEQUENCE [LARGE SCALE GENOMIC DNA]</scope>
    <source>
        <strain evidence="1 2">DSM 21349</strain>
    </source>
</reference>
<keyword evidence="2" id="KW-1185">Reference proteome</keyword>
<evidence type="ECO:0000313" key="2">
    <source>
        <dbReference type="Proteomes" id="UP000580910"/>
    </source>
</evidence>
<comment type="caution">
    <text evidence="1">The sequence shown here is derived from an EMBL/GenBank/DDBJ whole genome shotgun (WGS) entry which is preliminary data.</text>
</comment>
<sequence length="29" mass="3202">MTARRVGCRHDQDAEIAPAGFTCLTEVPR</sequence>
<name>A0A7W3IYE4_9ACTN</name>
<organism evidence="1 2">
    <name type="scientific">Nocardioides ginsengisegetis</name>
    <dbReference type="NCBI Taxonomy" id="661491"/>
    <lineage>
        <taxon>Bacteria</taxon>
        <taxon>Bacillati</taxon>
        <taxon>Actinomycetota</taxon>
        <taxon>Actinomycetes</taxon>
        <taxon>Propionibacteriales</taxon>
        <taxon>Nocardioidaceae</taxon>
        <taxon>Nocardioides</taxon>
    </lineage>
</organism>
<evidence type="ECO:0000313" key="1">
    <source>
        <dbReference type="EMBL" id="MBA8802906.1"/>
    </source>
</evidence>
<dbReference type="Proteomes" id="UP000580910">
    <property type="component" value="Unassembled WGS sequence"/>
</dbReference>